<feature type="region of interest" description="Disordered" evidence="1">
    <location>
        <begin position="1"/>
        <end position="25"/>
    </location>
</feature>
<dbReference type="STRING" id="1219080.VEZ01S_05_00980"/>
<evidence type="ECO:0000256" key="1">
    <source>
        <dbReference type="SAM" id="MobiDB-lite"/>
    </source>
</evidence>
<feature type="compositionally biased region" description="Basic and acidic residues" evidence="1">
    <location>
        <begin position="127"/>
        <end position="140"/>
    </location>
</feature>
<dbReference type="Gene3D" id="1.25.40.10">
    <property type="entry name" value="Tetratricopeptide repeat domain"/>
    <property type="match status" value="1"/>
</dbReference>
<dbReference type="AlphaFoldDB" id="U3CBL3"/>
<dbReference type="RefSeq" id="WP_021712432.1">
    <property type="nucleotide sequence ID" value="NZ_BATM01000005.1"/>
</dbReference>
<accession>U3CBL3</accession>
<dbReference type="eggNOG" id="COG0457">
    <property type="taxonomic scope" value="Bacteria"/>
</dbReference>
<comment type="caution">
    <text evidence="2">The sequence shown here is derived from an EMBL/GenBank/DDBJ whole genome shotgun (WGS) entry which is preliminary data.</text>
</comment>
<feature type="region of interest" description="Disordered" evidence="1">
    <location>
        <begin position="127"/>
        <end position="149"/>
    </location>
</feature>
<dbReference type="OrthoDB" id="5406098at2"/>
<keyword evidence="3" id="KW-1185">Reference proteome</keyword>
<name>U3CBL3_9VIBR</name>
<dbReference type="EMBL" id="BATM01000005">
    <property type="protein sequence ID" value="GAD78709.1"/>
    <property type="molecule type" value="Genomic_DNA"/>
</dbReference>
<dbReference type="InterPro" id="IPR011990">
    <property type="entry name" value="TPR-like_helical_dom_sf"/>
</dbReference>
<feature type="region of interest" description="Disordered" evidence="1">
    <location>
        <begin position="72"/>
        <end position="108"/>
    </location>
</feature>
<feature type="compositionally biased region" description="Low complexity" evidence="1">
    <location>
        <begin position="72"/>
        <end position="96"/>
    </location>
</feature>
<proteinExistence type="predicted"/>
<evidence type="ECO:0008006" key="4">
    <source>
        <dbReference type="Google" id="ProtNLM"/>
    </source>
</evidence>
<gene>
    <name evidence="2" type="ORF">VEZ01S_05_00980</name>
</gene>
<sequence>MSVVNSALSKLADKDKPQGQTITKAEVPEIKRSKPLVWLIAGFTISMAIGGWAVSQQGKDLEYTSSDAITTTQEATPETAASETAPQQPATEQAQPMRLSPTHSKVQQSVTIHSAQPVVPVAEPVKENPVKQESVKKEPAKQAVAKVSSNEPKAQPVVVKAKTVPVKKTAPVKATTAKAQPKPVAKTAAVKAAPIKAMPIKTKVEEPILLAKVNTPASQESMTVEHVELTHRELADKSIAIAEKAIDSNDVNTAFIEYNNALRLVPDDENVRQKLAALYYGRKDLRKAATTLQDGIRLNDQSEALRYSLAKLLIKEQQPEAALSVLITVPKTASNDYLALRAGLAQEVKNTDVALESYQILSEKDPNNARWWLGLGISQERSLDYKNAQVSYTKAIGLVGVSTKTQSFIRDRLKLLKSLEGDNSGN</sequence>
<evidence type="ECO:0000313" key="3">
    <source>
        <dbReference type="Proteomes" id="UP000016562"/>
    </source>
</evidence>
<dbReference type="SUPFAM" id="SSF48452">
    <property type="entry name" value="TPR-like"/>
    <property type="match status" value="1"/>
</dbReference>
<evidence type="ECO:0000313" key="2">
    <source>
        <dbReference type="EMBL" id="GAD78709.1"/>
    </source>
</evidence>
<dbReference type="Proteomes" id="UP000016562">
    <property type="component" value="Unassembled WGS sequence"/>
</dbReference>
<organism evidence="2 3">
    <name type="scientific">Vibrio ezurae NBRC 102218</name>
    <dbReference type="NCBI Taxonomy" id="1219080"/>
    <lineage>
        <taxon>Bacteria</taxon>
        <taxon>Pseudomonadati</taxon>
        <taxon>Pseudomonadota</taxon>
        <taxon>Gammaproteobacteria</taxon>
        <taxon>Vibrionales</taxon>
        <taxon>Vibrionaceae</taxon>
        <taxon>Vibrio</taxon>
    </lineage>
</organism>
<protein>
    <recommendedName>
        <fullName evidence="4">MSHA biogenesis protein MshN</fullName>
    </recommendedName>
</protein>
<reference evidence="2 3" key="1">
    <citation type="submission" date="2013-09" db="EMBL/GenBank/DDBJ databases">
        <title>Whole genome shotgun sequence of Vibrio ezurae NBRC 102218.</title>
        <authorList>
            <person name="Yoshida I."/>
            <person name="Hosoyama A."/>
            <person name="Numata M."/>
            <person name="Hashimoto M."/>
            <person name="Hosoyama Y."/>
            <person name="Tsuchikane K."/>
            <person name="Noguchi M."/>
            <person name="Hirakata S."/>
            <person name="Ichikawa N."/>
            <person name="Ohji S."/>
            <person name="Yamazoe A."/>
            <person name="Fujita N."/>
        </authorList>
    </citation>
    <scope>NUCLEOTIDE SEQUENCE [LARGE SCALE GENOMIC DNA]</scope>
    <source>
        <strain evidence="2 3">NBRC 102218</strain>
    </source>
</reference>